<protein>
    <submittedName>
        <fullName evidence="7">EAL domain-containing protein</fullName>
    </submittedName>
</protein>
<dbReference type="SUPFAM" id="SSF141868">
    <property type="entry name" value="EAL domain-like"/>
    <property type="match status" value="1"/>
</dbReference>
<dbReference type="InterPro" id="IPR000014">
    <property type="entry name" value="PAS"/>
</dbReference>
<dbReference type="EMBL" id="JALQCW010000069">
    <property type="protein sequence ID" value="MCK9800727.1"/>
    <property type="molecule type" value="Genomic_DNA"/>
</dbReference>
<dbReference type="CDD" id="cd00130">
    <property type="entry name" value="PAS"/>
    <property type="match status" value="3"/>
</dbReference>
<dbReference type="PROSITE" id="PS50113">
    <property type="entry name" value="PAC"/>
    <property type="match status" value="2"/>
</dbReference>
<evidence type="ECO:0000313" key="8">
    <source>
        <dbReference type="EMBL" id="MCK9815471.1"/>
    </source>
</evidence>
<dbReference type="SMART" id="SM00052">
    <property type="entry name" value="EAL"/>
    <property type="match status" value="1"/>
</dbReference>
<evidence type="ECO:0000259" key="3">
    <source>
        <dbReference type="PROSITE" id="PS50112"/>
    </source>
</evidence>
<dbReference type="InterPro" id="IPR000700">
    <property type="entry name" value="PAS-assoc_C"/>
</dbReference>
<evidence type="ECO:0000313" key="7">
    <source>
        <dbReference type="EMBL" id="MCK9800727.1"/>
    </source>
</evidence>
<dbReference type="PANTHER" id="PTHR44757">
    <property type="entry name" value="DIGUANYLATE CYCLASE DGCP"/>
    <property type="match status" value="1"/>
</dbReference>
<dbReference type="Proteomes" id="UP001155163">
    <property type="component" value="Unassembled WGS sequence"/>
</dbReference>
<dbReference type="Gene3D" id="3.30.70.270">
    <property type="match status" value="1"/>
</dbReference>
<dbReference type="Pfam" id="PF00990">
    <property type="entry name" value="GGDEF"/>
    <property type="match status" value="1"/>
</dbReference>
<dbReference type="InterPro" id="IPR035965">
    <property type="entry name" value="PAS-like_dom_sf"/>
</dbReference>
<organism evidence="7 9">
    <name type="scientific">Pseudomonas morbosilactucae</name>
    <dbReference type="NCBI Taxonomy" id="2938197"/>
    <lineage>
        <taxon>Bacteria</taxon>
        <taxon>Pseudomonadati</taxon>
        <taxon>Pseudomonadota</taxon>
        <taxon>Gammaproteobacteria</taxon>
        <taxon>Pseudomonadales</taxon>
        <taxon>Pseudomonadaceae</taxon>
        <taxon>Pseudomonas</taxon>
    </lineage>
</organism>
<dbReference type="Gene3D" id="3.30.450.20">
    <property type="entry name" value="PAS domain"/>
    <property type="match status" value="3"/>
</dbReference>
<dbReference type="GO" id="GO:0003824">
    <property type="term" value="F:catalytic activity"/>
    <property type="evidence" value="ECO:0007669"/>
    <property type="project" value="UniProtKB-ARBA"/>
</dbReference>
<dbReference type="NCBIfam" id="TIGR00229">
    <property type="entry name" value="sensory_box"/>
    <property type="match status" value="3"/>
</dbReference>
<dbReference type="SUPFAM" id="SSF55073">
    <property type="entry name" value="Nucleotide cyclase"/>
    <property type="match status" value="1"/>
</dbReference>
<dbReference type="PROSITE" id="PS50112">
    <property type="entry name" value="PAS"/>
    <property type="match status" value="3"/>
</dbReference>
<evidence type="ECO:0000313" key="9">
    <source>
        <dbReference type="Proteomes" id="UP001155059"/>
    </source>
</evidence>
<evidence type="ECO:0000256" key="1">
    <source>
        <dbReference type="ARBA" id="ARBA00001946"/>
    </source>
</evidence>
<dbReference type="Proteomes" id="UP001155059">
    <property type="component" value="Unassembled WGS sequence"/>
</dbReference>
<dbReference type="PROSITE" id="PS50883">
    <property type="entry name" value="EAL"/>
    <property type="match status" value="1"/>
</dbReference>
<feature type="domain" description="EAL" evidence="5">
    <location>
        <begin position="576"/>
        <end position="826"/>
    </location>
</feature>
<evidence type="ECO:0000256" key="2">
    <source>
        <dbReference type="ARBA" id="ARBA00004533"/>
    </source>
</evidence>
<dbReference type="PROSITE" id="PS50887">
    <property type="entry name" value="GGDEF"/>
    <property type="match status" value="1"/>
</dbReference>
<reference evidence="9 10" key="2">
    <citation type="journal article" date="2023" name="Plant Pathol.">
        <title>Dismantling and reorganizing Pseudomonas marginalis sensu#lato.</title>
        <authorList>
            <person name="Sawada H."/>
            <person name="Fujikawa T."/>
            <person name="Satou M."/>
        </authorList>
    </citation>
    <scope>NUCLEOTIDE SEQUENCE [LARGE SCALE GENOMIC DNA]</scope>
    <source>
        <strain evidence="7 9">MAFF 302030</strain>
        <strain evidence="8 10">MAFF 302046</strain>
    </source>
</reference>
<dbReference type="InterPro" id="IPR043128">
    <property type="entry name" value="Rev_trsase/Diguanyl_cyclase"/>
</dbReference>
<dbReference type="GO" id="GO:0006355">
    <property type="term" value="P:regulation of DNA-templated transcription"/>
    <property type="evidence" value="ECO:0007669"/>
    <property type="project" value="InterPro"/>
</dbReference>
<comment type="cofactor">
    <cofactor evidence="1">
        <name>Mg(2+)</name>
        <dbReference type="ChEBI" id="CHEBI:18420"/>
    </cofactor>
</comment>
<evidence type="ECO:0000259" key="4">
    <source>
        <dbReference type="PROSITE" id="PS50113"/>
    </source>
</evidence>
<dbReference type="InterPro" id="IPR000160">
    <property type="entry name" value="GGDEF_dom"/>
</dbReference>
<evidence type="ECO:0000313" key="10">
    <source>
        <dbReference type="Proteomes" id="UP001155163"/>
    </source>
</evidence>
<proteinExistence type="predicted"/>
<dbReference type="InterPro" id="IPR029787">
    <property type="entry name" value="Nucleotide_cyclase"/>
</dbReference>
<evidence type="ECO:0000259" key="6">
    <source>
        <dbReference type="PROSITE" id="PS50887"/>
    </source>
</evidence>
<accession>A0A9X1YZ09</accession>
<name>A0A9X1YZ09_9PSED</name>
<dbReference type="Pfam" id="PF00989">
    <property type="entry name" value="PAS"/>
    <property type="match status" value="2"/>
</dbReference>
<feature type="domain" description="PAS" evidence="3">
    <location>
        <begin position="281"/>
        <end position="348"/>
    </location>
</feature>
<keyword evidence="10" id="KW-1185">Reference proteome</keyword>
<dbReference type="NCBIfam" id="TIGR00254">
    <property type="entry name" value="GGDEF"/>
    <property type="match status" value="1"/>
</dbReference>
<dbReference type="SUPFAM" id="SSF55785">
    <property type="entry name" value="PYP-like sensor domain (PAS domain)"/>
    <property type="match status" value="3"/>
</dbReference>
<reference evidence="9 10" key="1">
    <citation type="journal article" date="2022" name="Int. J. Syst. Evol. Microbiol.">
        <title>Pseudomonas aegrilactucae sp. nov. and Pseudomonas morbosilactucae sp. nov., pathogens causing bacterial rot of lettuce in Japan.</title>
        <authorList>
            <person name="Sawada H."/>
            <person name="Fujikawa T."/>
            <person name="Satou M."/>
        </authorList>
    </citation>
    <scope>NUCLEOTIDE SEQUENCE [LARGE SCALE GENOMIC DNA]</scope>
    <source>
        <strain evidence="7 9">MAFF 302030</strain>
        <strain evidence="8 10">MAFF 302046</strain>
    </source>
</reference>
<feature type="domain" description="PAS" evidence="3">
    <location>
        <begin position="7"/>
        <end position="53"/>
    </location>
</feature>
<gene>
    <name evidence="7" type="ORF">M1B34_24350</name>
    <name evidence="8" type="ORF">M1B35_15370</name>
</gene>
<dbReference type="InterPro" id="IPR001610">
    <property type="entry name" value="PAC"/>
</dbReference>
<dbReference type="AlphaFoldDB" id="A0A9X1YZ09"/>
<dbReference type="InterPro" id="IPR052155">
    <property type="entry name" value="Biofilm_reg_signaling"/>
</dbReference>
<dbReference type="Pfam" id="PF13426">
    <property type="entry name" value="PAS_9"/>
    <property type="match status" value="1"/>
</dbReference>
<feature type="domain" description="PAC" evidence="4">
    <location>
        <begin position="82"/>
        <end position="134"/>
    </location>
</feature>
<dbReference type="EMBL" id="JALQCX010000028">
    <property type="protein sequence ID" value="MCK9815471.1"/>
    <property type="molecule type" value="Genomic_DNA"/>
</dbReference>
<dbReference type="SMART" id="SM00267">
    <property type="entry name" value="GGDEF"/>
    <property type="match status" value="1"/>
</dbReference>
<dbReference type="PANTHER" id="PTHR44757:SF2">
    <property type="entry name" value="BIOFILM ARCHITECTURE MAINTENANCE PROTEIN MBAA"/>
    <property type="match status" value="1"/>
</dbReference>
<dbReference type="SMART" id="SM00091">
    <property type="entry name" value="PAS"/>
    <property type="match status" value="3"/>
</dbReference>
<comment type="caution">
    <text evidence="7">The sequence shown here is derived from an EMBL/GenBank/DDBJ whole genome shotgun (WGS) entry which is preliminary data.</text>
</comment>
<dbReference type="CDD" id="cd01948">
    <property type="entry name" value="EAL"/>
    <property type="match status" value="1"/>
</dbReference>
<dbReference type="CDD" id="cd01949">
    <property type="entry name" value="GGDEF"/>
    <property type="match status" value="1"/>
</dbReference>
<feature type="domain" description="GGDEF" evidence="6">
    <location>
        <begin position="434"/>
        <end position="567"/>
    </location>
</feature>
<feature type="domain" description="PAS" evidence="3">
    <location>
        <begin position="135"/>
        <end position="192"/>
    </location>
</feature>
<dbReference type="Pfam" id="PF00563">
    <property type="entry name" value="EAL"/>
    <property type="match status" value="1"/>
</dbReference>
<dbReference type="Gene3D" id="3.20.20.450">
    <property type="entry name" value="EAL domain"/>
    <property type="match status" value="1"/>
</dbReference>
<sequence>MSMIESPDVMYRLLVQSVIDYAIYMLTPDGIVSNWNAGAQRAKGYRAEEIVGEHFSRFYSAAEQSAGLPQKGLEIARATGRYEAEGWRLRKDGTSFWAHVVIDAVHDDDGQLIGFAKVTRDCTEQRRLLLEQREQERHFRLLVQGVKDYAIYMLDPQGHVVNWNAGAERAKGYRAEEVVGEHFSLFYTPEDRLAGLPHQCLETARREGRFEAQGIRLRKDGTPFWTSVVIEAIKDEDGQLIGFAKITRDITERRQYENDLLQAKELAERQSEKMASLSLFLDSVISNIPSSVIVQDVGSRQILLANPQAERLFGGERRQMVGRSVRECLTPVMAEHVEQLTQHCVEHDGLHLSQQRLDTALGPRTLRTRSLLGQSPEASGRYVLQIAEDVTDEIAAHAQIHHMAHHDELTGLPNRTLFHSRLEQALQEDHESERLTAALCLDLDNFKNINDALGHAFGDRLLRALGQRLRGALRDQDTLARLGGDEFAIVLPNLANASDAQATAQRLIDVVAPAFMIDGQSFCVGLSVGIALAPSDHSSAAQLLRYADMALYQAKRNGRNRYEHFHAELDEAARRRRVMETELRTALHLGQLQLYYQPIVDKQTQQISGYEALMRWEHPSNGLILPMDFIPIAEDTGLIHEVGARALNLACQEAARWPEGQSVAVNLSPVQFKNSELVNVVALALADSGLAPSRLELEITESVLLENSEGNVRTLRALKAMGVCIALDDFGTGYSSLGYLRSFPFDRIKIDKSFVHDMGESREALSIVRAITGMSSSLLIKTTAEGVETREQLEQLSAEGCSHFQGYLFGRPVPASERCRQHQHWLSGNMSHKDDD</sequence>
<comment type="subcellular location">
    <subcellularLocation>
        <location evidence="2">Cell inner membrane</location>
    </subcellularLocation>
</comment>
<dbReference type="SMART" id="SM00086">
    <property type="entry name" value="PAC"/>
    <property type="match status" value="2"/>
</dbReference>
<evidence type="ECO:0000259" key="5">
    <source>
        <dbReference type="PROSITE" id="PS50883"/>
    </source>
</evidence>
<dbReference type="InterPro" id="IPR013767">
    <property type="entry name" value="PAS_fold"/>
</dbReference>
<dbReference type="GO" id="GO:0005886">
    <property type="term" value="C:plasma membrane"/>
    <property type="evidence" value="ECO:0007669"/>
    <property type="project" value="UniProtKB-SubCell"/>
</dbReference>
<feature type="domain" description="PAC" evidence="4">
    <location>
        <begin position="208"/>
        <end position="262"/>
    </location>
</feature>
<dbReference type="InterPro" id="IPR001633">
    <property type="entry name" value="EAL_dom"/>
</dbReference>
<dbReference type="FunFam" id="3.30.70.270:FF:000001">
    <property type="entry name" value="Diguanylate cyclase domain protein"/>
    <property type="match status" value="1"/>
</dbReference>
<dbReference type="InterPro" id="IPR035919">
    <property type="entry name" value="EAL_sf"/>
</dbReference>